<reference evidence="1" key="1">
    <citation type="journal article" date="2021" name="Sci. Rep.">
        <title>Diploid genomic architecture of Nitzschia inconspicua, an elite biomass production diatom.</title>
        <authorList>
            <person name="Oliver A."/>
            <person name="Podell S."/>
            <person name="Pinowska A."/>
            <person name="Traller J.C."/>
            <person name="Smith S.R."/>
            <person name="McClure R."/>
            <person name="Beliaev A."/>
            <person name="Bohutskyi P."/>
            <person name="Hill E.A."/>
            <person name="Rabines A."/>
            <person name="Zheng H."/>
            <person name="Allen L.Z."/>
            <person name="Kuo A."/>
            <person name="Grigoriev I.V."/>
            <person name="Allen A.E."/>
            <person name="Hazlebeck D."/>
            <person name="Allen E.E."/>
        </authorList>
    </citation>
    <scope>NUCLEOTIDE SEQUENCE</scope>
    <source>
        <strain evidence="1">Hildebrandi</strain>
    </source>
</reference>
<keyword evidence="2" id="KW-1185">Reference proteome</keyword>
<sequence>MASSDTSFDDTVVSLTTSASCCASSTIGRSITVSPSAEQEQSIGVNMKSNTRLDDASGGNRSCSQFPTTIKHRRTIVTFSDHVEVVETDHIHDMSTEERADRWFTRDDFWFIKMDVLDHVKVGRFFGWESSDHNERTFVNSQGNVAVITMRGIRSEASSRQRRHDQQEATRAVLNEQMLQRNEGTVHMPEIIAMLYNLMSFSCQQRALEMGFQDAKCVYGTEQEYQLIEETKNVLCEPMPRDSDVLCVEERFVEQLTKRGLCHASSSIEDWLFERYQRGQLVANMRLCFDKKIPPARAKSCVGDHVPVLDNCEESILQRV</sequence>
<dbReference type="AlphaFoldDB" id="A0A9K3PQK9"/>
<dbReference type="EMBL" id="JAGRRH010000015">
    <property type="protein sequence ID" value="KAG7355678.1"/>
    <property type="molecule type" value="Genomic_DNA"/>
</dbReference>
<evidence type="ECO:0000313" key="2">
    <source>
        <dbReference type="Proteomes" id="UP000693970"/>
    </source>
</evidence>
<accession>A0A9K3PQK9</accession>
<evidence type="ECO:0000313" key="1">
    <source>
        <dbReference type="EMBL" id="KAG7355678.1"/>
    </source>
</evidence>
<organism evidence="1 2">
    <name type="scientific">Nitzschia inconspicua</name>
    <dbReference type="NCBI Taxonomy" id="303405"/>
    <lineage>
        <taxon>Eukaryota</taxon>
        <taxon>Sar</taxon>
        <taxon>Stramenopiles</taxon>
        <taxon>Ochrophyta</taxon>
        <taxon>Bacillariophyta</taxon>
        <taxon>Bacillariophyceae</taxon>
        <taxon>Bacillariophycidae</taxon>
        <taxon>Bacillariales</taxon>
        <taxon>Bacillariaceae</taxon>
        <taxon>Nitzschia</taxon>
    </lineage>
</organism>
<name>A0A9K3PQK9_9STRA</name>
<protein>
    <submittedName>
        <fullName evidence="1">Uncharacterized protein</fullName>
    </submittedName>
</protein>
<gene>
    <name evidence="1" type="ORF">IV203_000364</name>
</gene>
<dbReference type="Proteomes" id="UP000693970">
    <property type="component" value="Unassembled WGS sequence"/>
</dbReference>
<comment type="caution">
    <text evidence="1">The sequence shown here is derived from an EMBL/GenBank/DDBJ whole genome shotgun (WGS) entry which is preliminary data.</text>
</comment>
<proteinExistence type="predicted"/>
<reference evidence="1" key="2">
    <citation type="submission" date="2021-04" db="EMBL/GenBank/DDBJ databases">
        <authorList>
            <person name="Podell S."/>
        </authorList>
    </citation>
    <scope>NUCLEOTIDE SEQUENCE</scope>
    <source>
        <strain evidence="1">Hildebrandi</strain>
    </source>
</reference>